<evidence type="ECO:0008006" key="9">
    <source>
        <dbReference type="Google" id="ProtNLM"/>
    </source>
</evidence>
<feature type="compositionally biased region" description="Polar residues" evidence="5">
    <location>
        <begin position="944"/>
        <end position="962"/>
    </location>
</feature>
<keyword evidence="6" id="KW-0812">Transmembrane</keyword>
<dbReference type="InParanoid" id="A0A6I8MZQ6"/>
<dbReference type="SMART" id="SM00174">
    <property type="entry name" value="RHO"/>
    <property type="match status" value="1"/>
</dbReference>
<dbReference type="Ensembl" id="ENSOANT00000056415.1">
    <property type="protein sequence ID" value="ENSOANP00000034278.1"/>
    <property type="gene ID" value="ENSOANG00000038722.1"/>
</dbReference>
<dbReference type="InterPro" id="IPR027417">
    <property type="entry name" value="P-loop_NTPase"/>
</dbReference>
<dbReference type="GeneTree" id="ENSGT00940000160379"/>
<feature type="compositionally biased region" description="Basic residues" evidence="5">
    <location>
        <begin position="1"/>
        <end position="21"/>
    </location>
</feature>
<dbReference type="SUPFAM" id="SSF52540">
    <property type="entry name" value="P-loop containing nucleoside triphosphate hydrolases"/>
    <property type="match status" value="1"/>
</dbReference>
<feature type="compositionally biased region" description="Polar residues" evidence="5">
    <location>
        <begin position="393"/>
        <end position="418"/>
    </location>
</feature>
<dbReference type="InterPro" id="IPR001806">
    <property type="entry name" value="Small_GTPase"/>
</dbReference>
<dbReference type="PROSITE" id="PS51421">
    <property type="entry name" value="RAS"/>
    <property type="match status" value="1"/>
</dbReference>
<dbReference type="InterPro" id="IPR050227">
    <property type="entry name" value="Rab"/>
</dbReference>
<dbReference type="CDD" id="cd00154">
    <property type="entry name" value="Rab"/>
    <property type="match status" value="1"/>
</dbReference>
<keyword evidence="2" id="KW-0342">GTP-binding</keyword>
<sequence length="1149" mass="127010">MESQKVPRRAKKLGSSRRRQTRGTGSSEDQPGERGEESLPSEVMEKLRDFFQACDADRKGFVTREDLQVRPWPWVVGSGCGFLVLIFAHLPLGNLFGSQTRTHEHRRRKTGSKRASLPHRLLPLEEADNEERAWFLSFMEQMGASHVFPDQDEIWQLWRKLRQEEPQLAGNLEGFLAKMTSRIRAAREEKEALEVTLKKRDADHHREVQQLYEEMEQQIQSEKERLQTVSDARSLVYDSEMQKALEAKEQEVEHLAEGHRALEAQLHQLSSTKHAATAENLQLREAHRDLAGKLDLIRGQLQETTGHLGAARAQVSWQGPEETRQVIWVAARRREEDPLPELLGEDWNQLLTQFSTPPQRKVLDLQVSWSPPPSPRGTLPPSPLPRVVRQISISEQSPRQQSQETTSAQERFSGNTLEQVERVGILKEPSPEGELSSESQPSLKPEPNLKWKSKPESESNLELEANLELKPSSESEPNLKLEPNPETDSKLEPEPDPEPNLKPQPNIGPEPSSKSEPNLQLEFNLKLEPSSKRELRFKLEPNLEMEPSSKSESILELESHLQLEPKLELEPSSKSEPNLELECNLKLEPCSKSELNLKLEPNLQLDSSFEPEPSSKSEPNLQLEPNLELEPSSKSEPNLQLKPSSQLGPSPEKTLQQEVQQDPIGESVQAAVDRPARPVAAPSRGKELFSDLLPSSQPAMPELGHPPVLAPGQRQHPVGQSPEAPDLAMPGHPPAESGGPGARQPWERETLPDPEIQAAQTWGARQGEGAGSDGSLPGFLQAPEVWGRGASKEGAPGPESTAAPLKQEMWGGVLDPEGGDISHLDEQPVSSVSVKVARTQEAALGAPPPAPKQDTPGEGTLEEETADLQRAEPGGPGFPREDSLRRGFPPREVLPEGGPEQPGPGEAVGITPERLSGLGPEPQAKISQADGERGVATVDLPGQGQRQGASAGPSQEMNPGSTKSRKTLPGQDPQGPGLLSKELGVDPDYVYHILFVGDSNVGKSSFLHLLHHHTFASGLMATVGLDYRIKNLQVDNKHFALQLWDTAGQERYHSMTKQLFRRADGIVLMYDVTSQESFIHVRYWLDCIREGSGEGAIIFLLGNKMDCTEERQVSTEAGQLLAMELGLYFEECSAALGHNILEPVINLAR</sequence>
<dbReference type="PRINTS" id="PR00449">
    <property type="entry name" value="RASTRNSFRMNG"/>
</dbReference>
<feature type="compositionally biased region" description="Basic and acidic residues" evidence="5">
    <location>
        <begin position="31"/>
        <end position="41"/>
    </location>
</feature>
<dbReference type="PROSITE" id="PS51419">
    <property type="entry name" value="RAB"/>
    <property type="match status" value="1"/>
</dbReference>
<feature type="region of interest" description="Disordered" evidence="5">
    <location>
        <begin position="538"/>
        <end position="557"/>
    </location>
</feature>
<proteinExistence type="predicted"/>
<dbReference type="FunCoup" id="A0A6I8MZQ6">
    <property type="interactions" value="190"/>
</dbReference>
<dbReference type="NCBIfam" id="TIGR00231">
    <property type="entry name" value="small_GTP"/>
    <property type="match status" value="1"/>
</dbReference>
<reference evidence="7 8" key="1">
    <citation type="journal article" date="2008" name="Nature">
        <title>Genome analysis of the platypus reveals unique signatures of evolution.</title>
        <authorList>
            <person name="Warren W.C."/>
            <person name="Hillier L.W."/>
            <person name="Marshall Graves J.A."/>
            <person name="Birney E."/>
            <person name="Ponting C.P."/>
            <person name="Grutzner F."/>
            <person name="Belov K."/>
            <person name="Miller W."/>
            <person name="Clarke L."/>
            <person name="Chinwalla A.T."/>
            <person name="Yang S.P."/>
            <person name="Heger A."/>
            <person name="Locke D.P."/>
            <person name="Miethke P."/>
            <person name="Waters P.D."/>
            <person name="Veyrunes F."/>
            <person name="Fulton L."/>
            <person name="Fulton B."/>
            <person name="Graves T."/>
            <person name="Wallis J."/>
            <person name="Puente X.S."/>
            <person name="Lopez-Otin C."/>
            <person name="Ordonez G.R."/>
            <person name="Eichler E.E."/>
            <person name="Chen L."/>
            <person name="Cheng Z."/>
            <person name="Deakin J.E."/>
            <person name="Alsop A."/>
            <person name="Thompson K."/>
            <person name="Kirby P."/>
            <person name="Papenfuss A.T."/>
            <person name="Wakefield M.J."/>
            <person name="Olender T."/>
            <person name="Lancet D."/>
            <person name="Huttley G.A."/>
            <person name="Smit A.F."/>
            <person name="Pask A."/>
            <person name="Temple-Smith P."/>
            <person name="Batzer M.A."/>
            <person name="Walker J.A."/>
            <person name="Konkel M.K."/>
            <person name="Harris R.S."/>
            <person name="Whittington C.M."/>
            <person name="Wong E.S."/>
            <person name="Gemmell N.J."/>
            <person name="Buschiazzo E."/>
            <person name="Vargas Jentzsch I.M."/>
            <person name="Merkel A."/>
            <person name="Schmitz J."/>
            <person name="Zemann A."/>
            <person name="Churakov G."/>
            <person name="Kriegs J.O."/>
            <person name="Brosius J."/>
            <person name="Murchison E.P."/>
            <person name="Sachidanandam R."/>
            <person name="Smith C."/>
            <person name="Hannon G.J."/>
            <person name="Tsend-Ayush E."/>
            <person name="McMillan D."/>
            <person name="Attenborough R."/>
            <person name="Rens W."/>
            <person name="Ferguson-Smith M."/>
            <person name="Lefevre C.M."/>
            <person name="Sharp J.A."/>
            <person name="Nicholas K.R."/>
            <person name="Ray D.A."/>
            <person name="Kube M."/>
            <person name="Reinhardt R."/>
            <person name="Pringle T.H."/>
            <person name="Taylor J."/>
            <person name="Jones R.C."/>
            <person name="Nixon B."/>
            <person name="Dacheux J.L."/>
            <person name="Niwa H."/>
            <person name="Sekita Y."/>
            <person name="Huang X."/>
            <person name="Stark A."/>
            <person name="Kheradpour P."/>
            <person name="Kellis M."/>
            <person name="Flicek P."/>
            <person name="Chen Y."/>
            <person name="Webber C."/>
            <person name="Hardison R."/>
            <person name="Nelson J."/>
            <person name="Hallsworth-Pepin K."/>
            <person name="Delehaunty K."/>
            <person name="Markovic C."/>
            <person name="Minx P."/>
            <person name="Feng Y."/>
            <person name="Kremitzki C."/>
            <person name="Mitreva M."/>
            <person name="Glasscock J."/>
            <person name="Wylie T."/>
            <person name="Wohldmann P."/>
            <person name="Thiru P."/>
            <person name="Nhan M.N."/>
            <person name="Pohl C.S."/>
            <person name="Smith S.M."/>
            <person name="Hou S."/>
            <person name="Nefedov M."/>
            <person name="de Jong P.J."/>
            <person name="Renfree M.B."/>
            <person name="Mardis E.R."/>
            <person name="Wilson R.K."/>
        </authorList>
    </citation>
    <scope>NUCLEOTIDE SEQUENCE [LARGE SCALE GENOMIC DNA]</scope>
    <source>
        <strain evidence="7 8">Glennie</strain>
    </source>
</reference>
<name>A0A6I8MZQ6_ORNAN</name>
<feature type="compositionally biased region" description="Basic and acidic residues" evidence="5">
    <location>
        <begin position="447"/>
        <end position="457"/>
    </location>
</feature>
<keyword evidence="6" id="KW-0472">Membrane</keyword>
<feature type="compositionally biased region" description="Low complexity" evidence="5">
    <location>
        <begin position="458"/>
        <end position="469"/>
    </location>
</feature>
<feature type="compositionally biased region" description="Low complexity" evidence="5">
    <location>
        <begin position="668"/>
        <end position="683"/>
    </location>
</feature>
<evidence type="ECO:0000256" key="5">
    <source>
        <dbReference type="SAM" id="MobiDB-lite"/>
    </source>
</evidence>
<dbReference type="GO" id="GO:0016192">
    <property type="term" value="P:vesicle-mediated transport"/>
    <property type="evidence" value="ECO:0000318"/>
    <property type="project" value="GO_Central"/>
</dbReference>
<evidence type="ECO:0000256" key="1">
    <source>
        <dbReference type="ARBA" id="ARBA00022741"/>
    </source>
</evidence>
<dbReference type="FunFam" id="3.40.50.300:FF:001129">
    <property type="entry name" value="ras-related protein Rab-44 isoform X2"/>
    <property type="match status" value="1"/>
</dbReference>
<dbReference type="SMART" id="SM00173">
    <property type="entry name" value="RAS"/>
    <property type="match status" value="1"/>
</dbReference>
<keyword evidence="6" id="KW-1133">Transmembrane helix</keyword>
<dbReference type="Bgee" id="ENSOANG00000038722">
    <property type="expression patterns" value="Expressed in heart and 1 other cell type or tissue"/>
</dbReference>
<feature type="compositionally biased region" description="Low complexity" evidence="5">
    <location>
        <begin position="426"/>
        <end position="443"/>
    </location>
</feature>
<dbReference type="Pfam" id="PF00071">
    <property type="entry name" value="Ras"/>
    <property type="match status" value="1"/>
</dbReference>
<reference evidence="7" key="3">
    <citation type="submission" date="2025-09" db="UniProtKB">
        <authorList>
            <consortium name="Ensembl"/>
        </authorList>
    </citation>
    <scope>IDENTIFICATION</scope>
    <source>
        <strain evidence="7">Glennie</strain>
    </source>
</reference>
<keyword evidence="8" id="KW-1185">Reference proteome</keyword>
<accession>A0A6I8MZQ6</accession>
<dbReference type="GO" id="GO:0003924">
    <property type="term" value="F:GTPase activity"/>
    <property type="evidence" value="ECO:0000318"/>
    <property type="project" value="GO_Central"/>
</dbReference>
<organism evidence="7 8">
    <name type="scientific">Ornithorhynchus anatinus</name>
    <name type="common">Duckbill platypus</name>
    <dbReference type="NCBI Taxonomy" id="9258"/>
    <lineage>
        <taxon>Eukaryota</taxon>
        <taxon>Metazoa</taxon>
        <taxon>Chordata</taxon>
        <taxon>Craniata</taxon>
        <taxon>Vertebrata</taxon>
        <taxon>Euteleostomi</taxon>
        <taxon>Mammalia</taxon>
        <taxon>Monotremata</taxon>
        <taxon>Ornithorhynchidae</taxon>
        <taxon>Ornithorhynchus</taxon>
    </lineage>
</organism>
<feature type="compositionally biased region" description="Polar residues" evidence="5">
    <location>
        <begin position="641"/>
        <end position="660"/>
    </location>
</feature>
<feature type="compositionally biased region" description="Pro residues" evidence="5">
    <location>
        <begin position="498"/>
        <end position="508"/>
    </location>
</feature>
<evidence type="ECO:0000256" key="6">
    <source>
        <dbReference type="SAM" id="Phobius"/>
    </source>
</evidence>
<dbReference type="SMART" id="SM00175">
    <property type="entry name" value="RAB"/>
    <property type="match status" value="1"/>
</dbReference>
<evidence type="ECO:0000256" key="2">
    <source>
        <dbReference type="ARBA" id="ARBA00023134"/>
    </source>
</evidence>
<reference evidence="7" key="2">
    <citation type="submission" date="2025-08" db="UniProtKB">
        <authorList>
            <consortium name="Ensembl"/>
        </authorList>
    </citation>
    <scope>IDENTIFICATION</scope>
    <source>
        <strain evidence="7">Glennie</strain>
    </source>
</reference>
<evidence type="ECO:0000313" key="8">
    <source>
        <dbReference type="Proteomes" id="UP000002279"/>
    </source>
</evidence>
<feature type="transmembrane region" description="Helical" evidence="6">
    <location>
        <begin position="72"/>
        <end position="92"/>
    </location>
</feature>
<keyword evidence="1" id="KW-0547">Nucleotide-binding</keyword>
<dbReference type="Gene3D" id="3.40.50.300">
    <property type="entry name" value="P-loop containing nucleotide triphosphate hydrolases"/>
    <property type="match status" value="1"/>
</dbReference>
<feature type="compositionally biased region" description="Low complexity" evidence="5">
    <location>
        <begin position="895"/>
        <end position="905"/>
    </location>
</feature>
<evidence type="ECO:0000256" key="4">
    <source>
        <dbReference type="SAM" id="Coils"/>
    </source>
</evidence>
<dbReference type="Proteomes" id="UP000002279">
    <property type="component" value="Chromosome 7"/>
</dbReference>
<feature type="compositionally biased region" description="Low complexity" evidence="5">
    <location>
        <begin position="607"/>
        <end position="639"/>
    </location>
</feature>
<protein>
    <recommendedName>
        <fullName evidence="9">EF-hand domain-containing protein</fullName>
    </recommendedName>
</protein>
<dbReference type="AlphaFoldDB" id="A0A6I8MZQ6"/>
<feature type="region of interest" description="Disordered" evidence="5">
    <location>
        <begin position="393"/>
        <end position="533"/>
    </location>
</feature>
<evidence type="ECO:0000313" key="7">
    <source>
        <dbReference type="Ensembl" id="ENSOANP00000034278.1"/>
    </source>
</evidence>
<dbReference type="PANTHER" id="PTHR47977">
    <property type="entry name" value="RAS-RELATED PROTEIN RAB"/>
    <property type="match status" value="1"/>
</dbReference>
<feature type="region of interest" description="Disordered" evidence="5">
    <location>
        <begin position="1"/>
        <end position="41"/>
    </location>
</feature>
<feature type="compositionally biased region" description="Low complexity" evidence="5">
    <location>
        <begin position="546"/>
        <end position="556"/>
    </location>
</feature>
<feature type="coiled-coil region" evidence="4">
    <location>
        <begin position="176"/>
        <end position="279"/>
    </location>
</feature>
<dbReference type="InterPro" id="IPR005225">
    <property type="entry name" value="Small_GTP-bd"/>
</dbReference>
<keyword evidence="4" id="KW-0175">Coiled coil</keyword>
<dbReference type="GO" id="GO:0005525">
    <property type="term" value="F:GTP binding"/>
    <property type="evidence" value="ECO:0000318"/>
    <property type="project" value="GO_Central"/>
</dbReference>
<feature type="region of interest" description="Disordered" evidence="5">
    <location>
        <begin position="602"/>
        <end position="981"/>
    </location>
</feature>
<keyword evidence="3" id="KW-0449">Lipoprotein</keyword>
<evidence type="ECO:0000256" key="3">
    <source>
        <dbReference type="ARBA" id="ARBA00023288"/>
    </source>
</evidence>